<evidence type="ECO:0000313" key="8">
    <source>
        <dbReference type="Proteomes" id="UP000193244"/>
    </source>
</evidence>
<dbReference type="SUPFAM" id="SSF46689">
    <property type="entry name" value="Homeodomain-like"/>
    <property type="match status" value="1"/>
</dbReference>
<accession>A0A1X7LA23</accession>
<dbReference type="InterPro" id="IPR039538">
    <property type="entry name" value="BetI_C"/>
</dbReference>
<dbReference type="Pfam" id="PF00440">
    <property type="entry name" value="TetR_N"/>
    <property type="match status" value="1"/>
</dbReference>
<gene>
    <name evidence="7" type="ORF">SAMN06296010_3475</name>
</gene>
<dbReference type="EMBL" id="FXAY01000008">
    <property type="protein sequence ID" value="SMG50019.1"/>
    <property type="molecule type" value="Genomic_DNA"/>
</dbReference>
<dbReference type="SUPFAM" id="SSF48498">
    <property type="entry name" value="Tetracyclin repressor-like, C-terminal domain"/>
    <property type="match status" value="1"/>
</dbReference>
<protein>
    <submittedName>
        <fullName evidence="7">Transcriptional regulator, TetR family</fullName>
    </submittedName>
</protein>
<keyword evidence="3 5" id="KW-0238">DNA-binding</keyword>
<dbReference type="GO" id="GO:0003700">
    <property type="term" value="F:DNA-binding transcription factor activity"/>
    <property type="evidence" value="ECO:0007669"/>
    <property type="project" value="TreeGrafter"/>
</dbReference>
<dbReference type="PANTHER" id="PTHR30055">
    <property type="entry name" value="HTH-TYPE TRANSCRIPTIONAL REGULATOR RUTR"/>
    <property type="match status" value="1"/>
</dbReference>
<dbReference type="GO" id="GO:0000976">
    <property type="term" value="F:transcription cis-regulatory region binding"/>
    <property type="evidence" value="ECO:0007669"/>
    <property type="project" value="TreeGrafter"/>
</dbReference>
<evidence type="ECO:0000256" key="4">
    <source>
        <dbReference type="ARBA" id="ARBA00023163"/>
    </source>
</evidence>
<dbReference type="PROSITE" id="PS50977">
    <property type="entry name" value="HTH_TETR_2"/>
    <property type="match status" value="1"/>
</dbReference>
<feature type="DNA-binding region" description="H-T-H motif" evidence="5">
    <location>
        <begin position="38"/>
        <end position="57"/>
    </location>
</feature>
<dbReference type="Pfam" id="PF13977">
    <property type="entry name" value="TetR_C_6"/>
    <property type="match status" value="1"/>
</dbReference>
<name>A0A1X7LA23_9MICO</name>
<dbReference type="STRING" id="150121.SAMN06296010_3475"/>
<organism evidence="7 8">
    <name type="scientific">Agreia pratensis</name>
    <dbReference type="NCBI Taxonomy" id="150121"/>
    <lineage>
        <taxon>Bacteria</taxon>
        <taxon>Bacillati</taxon>
        <taxon>Actinomycetota</taxon>
        <taxon>Actinomycetes</taxon>
        <taxon>Micrococcales</taxon>
        <taxon>Microbacteriaceae</taxon>
        <taxon>Agreia</taxon>
    </lineage>
</organism>
<dbReference type="InterPro" id="IPR009057">
    <property type="entry name" value="Homeodomain-like_sf"/>
</dbReference>
<keyword evidence="4" id="KW-0804">Transcription</keyword>
<dbReference type="PANTHER" id="PTHR30055:SF226">
    <property type="entry name" value="HTH-TYPE TRANSCRIPTIONAL REGULATOR PKSA"/>
    <property type="match status" value="1"/>
</dbReference>
<dbReference type="Proteomes" id="UP000193244">
    <property type="component" value="Unassembled WGS sequence"/>
</dbReference>
<dbReference type="AlphaFoldDB" id="A0A1X7LA23"/>
<evidence type="ECO:0000256" key="3">
    <source>
        <dbReference type="ARBA" id="ARBA00023125"/>
    </source>
</evidence>
<keyword evidence="2" id="KW-0805">Transcription regulation</keyword>
<keyword evidence="1" id="KW-0678">Repressor</keyword>
<reference evidence="8" key="1">
    <citation type="submission" date="2017-04" db="EMBL/GenBank/DDBJ databases">
        <authorList>
            <person name="Varghese N."/>
            <person name="Submissions S."/>
        </authorList>
    </citation>
    <scope>NUCLEOTIDE SEQUENCE [LARGE SCALE GENOMIC DNA]</scope>
    <source>
        <strain evidence="8">VKM Ac-2510</strain>
    </source>
</reference>
<dbReference type="RefSeq" id="WP_085488371.1">
    <property type="nucleotide sequence ID" value="NZ_FXAY01000008.1"/>
</dbReference>
<dbReference type="Gene3D" id="1.10.357.10">
    <property type="entry name" value="Tetracycline Repressor, domain 2"/>
    <property type="match status" value="1"/>
</dbReference>
<keyword evidence="8" id="KW-1185">Reference proteome</keyword>
<dbReference type="OrthoDB" id="5242433at2"/>
<feature type="domain" description="HTH tetR-type" evidence="6">
    <location>
        <begin position="15"/>
        <end position="75"/>
    </location>
</feature>
<evidence type="ECO:0000256" key="1">
    <source>
        <dbReference type="ARBA" id="ARBA00022491"/>
    </source>
</evidence>
<evidence type="ECO:0000313" key="7">
    <source>
        <dbReference type="EMBL" id="SMG50019.1"/>
    </source>
</evidence>
<evidence type="ECO:0000256" key="2">
    <source>
        <dbReference type="ARBA" id="ARBA00023015"/>
    </source>
</evidence>
<evidence type="ECO:0000259" key="6">
    <source>
        <dbReference type="PROSITE" id="PS50977"/>
    </source>
</evidence>
<evidence type="ECO:0000256" key="5">
    <source>
        <dbReference type="PROSITE-ProRule" id="PRU00335"/>
    </source>
</evidence>
<dbReference type="InterPro" id="IPR050109">
    <property type="entry name" value="HTH-type_TetR-like_transc_reg"/>
</dbReference>
<dbReference type="InterPro" id="IPR001647">
    <property type="entry name" value="HTH_TetR"/>
</dbReference>
<dbReference type="InterPro" id="IPR036271">
    <property type="entry name" value="Tet_transcr_reg_TetR-rel_C_sf"/>
</dbReference>
<sequence length="212" mass="23262">MTSPESARRSYESVQARRTQLLQAAVRVMGRIGVAAASTRAITAEAGLPHGSFHYCFGTKEKLLEELFRLEVNDVATQLASHLPTSGTLRERLELTLRAELERVKRDPDRQHVMLDLTATAHSTPALAELPGWEHDRYLQIVRENLVSSAGSHDRRAERLAVLVVAGMRGIVAAWLARGPQHDDAEAEAERSIHDLALALVLFEGEASADGS</sequence>
<proteinExistence type="predicted"/>